<evidence type="ECO:0000256" key="1">
    <source>
        <dbReference type="SAM" id="Phobius"/>
    </source>
</evidence>
<protein>
    <submittedName>
        <fullName evidence="3">Secreted protein</fullName>
    </submittedName>
</protein>
<accession>A0A0K0DGZ3</accession>
<sequence length="94" mass="11438">MSHYLIIIFFVSIVCVFANIFTRPCLRTRINYRVHYTYEYYDRMALLRGEPSSFARTGFYDRLFRCLICYYTVLLRQKKIHTAVTCKENRARYP</sequence>
<dbReference type="Proteomes" id="UP000035642">
    <property type="component" value="Unassembled WGS sequence"/>
</dbReference>
<keyword evidence="1" id="KW-0472">Membrane</keyword>
<keyword evidence="1" id="KW-0812">Transmembrane</keyword>
<name>A0A0K0DGZ3_ANGCA</name>
<keyword evidence="1" id="KW-1133">Transmembrane helix</keyword>
<evidence type="ECO:0000313" key="2">
    <source>
        <dbReference type="Proteomes" id="UP000035642"/>
    </source>
</evidence>
<evidence type="ECO:0000313" key="3">
    <source>
        <dbReference type="WBParaSite" id="ACAC_0001040101-mRNA-1"/>
    </source>
</evidence>
<keyword evidence="2" id="KW-1185">Reference proteome</keyword>
<proteinExistence type="predicted"/>
<dbReference type="WBParaSite" id="ACAC_0001040101-mRNA-1">
    <property type="protein sequence ID" value="ACAC_0001040101-mRNA-1"/>
    <property type="gene ID" value="ACAC_0001040101"/>
</dbReference>
<reference evidence="2" key="1">
    <citation type="submission" date="2012-09" db="EMBL/GenBank/DDBJ databases">
        <authorList>
            <person name="Martin A.A."/>
        </authorList>
    </citation>
    <scope>NUCLEOTIDE SEQUENCE</scope>
</reference>
<feature type="transmembrane region" description="Helical" evidence="1">
    <location>
        <begin position="6"/>
        <end position="26"/>
    </location>
</feature>
<organism evidence="2 3">
    <name type="scientific">Angiostrongylus cantonensis</name>
    <name type="common">Rat lungworm</name>
    <dbReference type="NCBI Taxonomy" id="6313"/>
    <lineage>
        <taxon>Eukaryota</taxon>
        <taxon>Metazoa</taxon>
        <taxon>Ecdysozoa</taxon>
        <taxon>Nematoda</taxon>
        <taxon>Chromadorea</taxon>
        <taxon>Rhabditida</taxon>
        <taxon>Rhabditina</taxon>
        <taxon>Rhabditomorpha</taxon>
        <taxon>Strongyloidea</taxon>
        <taxon>Metastrongylidae</taxon>
        <taxon>Angiostrongylus</taxon>
    </lineage>
</organism>
<dbReference type="AlphaFoldDB" id="A0A0K0DGZ3"/>
<reference evidence="3" key="2">
    <citation type="submission" date="2017-02" db="UniProtKB">
        <authorList>
            <consortium name="WormBaseParasite"/>
        </authorList>
    </citation>
    <scope>IDENTIFICATION</scope>
</reference>